<evidence type="ECO:0000256" key="3">
    <source>
        <dbReference type="ARBA" id="ARBA00022692"/>
    </source>
</evidence>
<proteinExistence type="inferred from homology"/>
<dbReference type="Proteomes" id="UP001311799">
    <property type="component" value="Unassembled WGS sequence"/>
</dbReference>
<dbReference type="Pfam" id="PF07019">
    <property type="entry name" value="EMC6"/>
    <property type="match status" value="1"/>
</dbReference>
<dbReference type="GO" id="GO:0005739">
    <property type="term" value="C:mitochondrion"/>
    <property type="evidence" value="ECO:0007669"/>
    <property type="project" value="GOC"/>
</dbReference>
<accession>A0AAV9XSG1</accession>
<gene>
    <name evidence="8" type="ORF">RS030_81298</name>
</gene>
<evidence type="ECO:0000256" key="6">
    <source>
        <dbReference type="ARBA" id="ARBA00023136"/>
    </source>
</evidence>
<keyword evidence="9" id="KW-1185">Reference proteome</keyword>
<reference evidence="8 9" key="1">
    <citation type="submission" date="2023-10" db="EMBL/GenBank/DDBJ databases">
        <title>Comparative genomics analysis reveals potential genetic determinants of host preference in Cryptosporidium xiaoi.</title>
        <authorList>
            <person name="Xiao L."/>
            <person name="Li J."/>
        </authorList>
    </citation>
    <scope>NUCLEOTIDE SEQUENCE [LARGE SCALE GENOMIC DNA]</scope>
    <source>
        <strain evidence="8 9">52996</strain>
    </source>
</reference>
<comment type="subcellular location">
    <subcellularLocation>
        <location evidence="1">Endoplasmic reticulum membrane</location>
        <topology evidence="1">Multi-pass membrane protein</topology>
    </subcellularLocation>
</comment>
<evidence type="ECO:0000256" key="7">
    <source>
        <dbReference type="SAM" id="Phobius"/>
    </source>
</evidence>
<evidence type="ECO:0000256" key="4">
    <source>
        <dbReference type="ARBA" id="ARBA00022824"/>
    </source>
</evidence>
<dbReference type="InterPro" id="IPR029008">
    <property type="entry name" value="EMC6-like"/>
</dbReference>
<keyword evidence="6 7" id="KW-0472">Membrane</keyword>
<evidence type="ECO:0000313" key="9">
    <source>
        <dbReference type="Proteomes" id="UP001311799"/>
    </source>
</evidence>
<feature type="transmembrane region" description="Helical" evidence="7">
    <location>
        <begin position="612"/>
        <end position="635"/>
    </location>
</feature>
<evidence type="ECO:0000256" key="2">
    <source>
        <dbReference type="ARBA" id="ARBA00009436"/>
    </source>
</evidence>
<feature type="transmembrane region" description="Helical" evidence="7">
    <location>
        <begin position="581"/>
        <end position="600"/>
    </location>
</feature>
<keyword evidence="5 7" id="KW-1133">Transmembrane helix</keyword>
<organism evidence="8 9">
    <name type="scientific">Cryptosporidium xiaoi</name>
    <dbReference type="NCBI Taxonomy" id="659607"/>
    <lineage>
        <taxon>Eukaryota</taxon>
        <taxon>Sar</taxon>
        <taxon>Alveolata</taxon>
        <taxon>Apicomplexa</taxon>
        <taxon>Conoidasida</taxon>
        <taxon>Coccidia</taxon>
        <taxon>Eucoccidiorida</taxon>
        <taxon>Eimeriorina</taxon>
        <taxon>Cryptosporidiidae</taxon>
        <taxon>Cryptosporidium</taxon>
    </lineage>
</organism>
<keyword evidence="3 7" id="KW-0812">Transmembrane</keyword>
<dbReference type="PANTHER" id="PTHR12906">
    <property type="entry name" value="PROTEIN C20ORF24 RAB5-INTERACTING PROTEIN"/>
    <property type="match status" value="1"/>
</dbReference>
<dbReference type="AlphaFoldDB" id="A0AAV9XSG1"/>
<dbReference type="EMBL" id="JAWDEY010000036">
    <property type="protein sequence ID" value="KAK6587616.1"/>
    <property type="molecule type" value="Genomic_DNA"/>
</dbReference>
<keyword evidence="4" id="KW-0256">Endoplasmic reticulum</keyword>
<dbReference type="GO" id="GO:0097250">
    <property type="term" value="P:mitochondrial respirasome assembly"/>
    <property type="evidence" value="ECO:0007669"/>
    <property type="project" value="InterPro"/>
</dbReference>
<dbReference type="PANTHER" id="PTHR12906:SF0">
    <property type="entry name" value="GEL COMPLEX SUBUNIT OPTI"/>
    <property type="match status" value="1"/>
</dbReference>
<dbReference type="GO" id="GO:0005789">
    <property type="term" value="C:endoplasmic reticulum membrane"/>
    <property type="evidence" value="ECO:0007669"/>
    <property type="project" value="UniProtKB-SubCell"/>
</dbReference>
<sequence>MEFMDKVGISGIIFTVKWPYQVPEIILQYPPNLTNDFKFIRASIPTRECFGIEASKLAPLILPTNSLLWNKASELVIESKKCQYRFLFFPSFTSSSSLLFCKCSDKKQTISSGSRYIREPKYPKKYIESFSVTLVLDASIELKYDFIEKKLSGFATKLLKSETKIGLISSEAIKVNEIIFEFFKNRNKQKQESDIKKTITDSLVIGHTVDKTQNNLNINPIFGHDKNININKNETSFSKENGNIDYSVNLYSMQSDLENSCSDEYIIIEGERSQLAKELGFFVRKLIKDYSSYIFSLDKIEICKCCISNINKFELNENNCDKISIIIDHEKLTDYSGNSESIQQLTKAADPHLSIKDISIELLEPLSVIIYLSKHLVSCGVAMFCEKINYERNYVVASDAVKYKMNEFKAKFYNIINWRGCNPLVAICSFFCKGNNLFIVKNEISEFLEKYSESNRNLESRIYSPYKLMNCFDDSITYETEETTKSIVSWLVANKCIIPINNTQRVLNNFLIKRMSPKENIVLNKIYESGTFSLFKKAFRLDSTEEWSKDEVSLITYWLLQFSALVLGSLFGTVGLKGFPVFVSALLLLIFIGIIYVNYLDVPERVLDPTEVVIENTATCLVTFILSWTTLYTLVHL</sequence>
<evidence type="ECO:0000256" key="5">
    <source>
        <dbReference type="ARBA" id="ARBA00022989"/>
    </source>
</evidence>
<protein>
    <submittedName>
        <fullName evidence="8">Uncharacterized protein</fullName>
    </submittedName>
</protein>
<dbReference type="InterPro" id="IPR010742">
    <property type="entry name" value="RCAF1"/>
</dbReference>
<comment type="similarity">
    <text evidence="2">Belongs to the EMC6 family.</text>
</comment>
<evidence type="ECO:0000256" key="1">
    <source>
        <dbReference type="ARBA" id="ARBA00004477"/>
    </source>
</evidence>
<comment type="caution">
    <text evidence="8">The sequence shown here is derived from an EMBL/GenBank/DDBJ whole genome shotgun (WGS) entry which is preliminary data.</text>
</comment>
<name>A0AAV9XSG1_9CRYT</name>
<evidence type="ECO:0000313" key="8">
    <source>
        <dbReference type="EMBL" id="KAK6587616.1"/>
    </source>
</evidence>